<sequence>MGYIVSTLIVGLCLYLVIQPFLSGKKQRWRTDELKDDLDDLTLEQAYATINELEMEYNMGKLPEKDYQSLKNQYERIAAKKLKEDAYSFERKTDEQKNGDETKDSSIEAEIDKELAELRKLRKGE</sequence>
<dbReference type="OrthoDB" id="1727065at2"/>
<evidence type="ECO:0000313" key="4">
    <source>
        <dbReference type="Proteomes" id="UP000248214"/>
    </source>
</evidence>
<keyword evidence="4" id="KW-1185">Reference proteome</keyword>
<comment type="caution">
    <text evidence="3">The sequence shown here is derived from an EMBL/GenBank/DDBJ whole genome shotgun (WGS) entry which is preliminary data.</text>
</comment>
<feature type="region of interest" description="Disordered" evidence="1">
    <location>
        <begin position="89"/>
        <end position="109"/>
    </location>
</feature>
<dbReference type="AlphaFoldDB" id="A0A323TEK8"/>
<evidence type="ECO:0000313" key="3">
    <source>
        <dbReference type="EMBL" id="PYZ93399.1"/>
    </source>
</evidence>
<gene>
    <name evidence="3" type="ORF">CR194_09455</name>
</gene>
<keyword evidence="2" id="KW-0472">Membrane</keyword>
<feature type="transmembrane region" description="Helical" evidence="2">
    <location>
        <begin position="6"/>
        <end position="22"/>
    </location>
</feature>
<name>A0A323TEK8_9BACI</name>
<organism evidence="3 4">
    <name type="scientific">Salipaludibacillus keqinensis</name>
    <dbReference type="NCBI Taxonomy" id="2045207"/>
    <lineage>
        <taxon>Bacteria</taxon>
        <taxon>Bacillati</taxon>
        <taxon>Bacillota</taxon>
        <taxon>Bacilli</taxon>
        <taxon>Bacillales</taxon>
        <taxon>Bacillaceae</taxon>
    </lineage>
</organism>
<keyword evidence="2" id="KW-1133">Transmembrane helix</keyword>
<protein>
    <recommendedName>
        <fullName evidence="5">C-type cytochrome biogenesis protein CcmI</fullName>
    </recommendedName>
</protein>
<dbReference type="EMBL" id="PDOD01000002">
    <property type="protein sequence ID" value="PYZ93399.1"/>
    <property type="molecule type" value="Genomic_DNA"/>
</dbReference>
<evidence type="ECO:0000256" key="2">
    <source>
        <dbReference type="SAM" id="Phobius"/>
    </source>
</evidence>
<reference evidence="3 4" key="1">
    <citation type="submission" date="2017-10" db="EMBL/GenBank/DDBJ databases">
        <title>Bacillus sp. nov., a halophilic bacterium isolated from a Keqin Lake.</title>
        <authorList>
            <person name="Wang H."/>
        </authorList>
    </citation>
    <scope>NUCLEOTIDE SEQUENCE [LARGE SCALE GENOMIC DNA]</scope>
    <source>
        <strain evidence="3 4">KQ-12</strain>
    </source>
</reference>
<proteinExistence type="predicted"/>
<evidence type="ECO:0008006" key="5">
    <source>
        <dbReference type="Google" id="ProtNLM"/>
    </source>
</evidence>
<accession>A0A323TEK8</accession>
<evidence type="ECO:0000256" key="1">
    <source>
        <dbReference type="SAM" id="MobiDB-lite"/>
    </source>
</evidence>
<dbReference type="Proteomes" id="UP000248214">
    <property type="component" value="Unassembled WGS sequence"/>
</dbReference>
<keyword evidence="2" id="KW-0812">Transmembrane</keyword>
<dbReference type="RefSeq" id="WP_110609431.1">
    <property type="nucleotide sequence ID" value="NZ_PDOD01000002.1"/>
</dbReference>